<dbReference type="SUPFAM" id="SSF55781">
    <property type="entry name" value="GAF domain-like"/>
    <property type="match status" value="1"/>
</dbReference>
<dbReference type="PROSITE" id="PS51078">
    <property type="entry name" value="ICLR_ED"/>
    <property type="match status" value="1"/>
</dbReference>
<organism evidence="2 3">
    <name type="scientific">Sediminivirga luteola</name>
    <dbReference type="NCBI Taxonomy" id="1774748"/>
    <lineage>
        <taxon>Bacteria</taxon>
        <taxon>Bacillati</taxon>
        <taxon>Actinomycetota</taxon>
        <taxon>Actinomycetes</taxon>
        <taxon>Micrococcales</taxon>
        <taxon>Brevibacteriaceae</taxon>
        <taxon>Sediminivirga</taxon>
    </lineage>
</organism>
<dbReference type="Gene3D" id="3.30.450.40">
    <property type="match status" value="1"/>
</dbReference>
<dbReference type="Pfam" id="PF01614">
    <property type="entry name" value="IclR_C"/>
    <property type="match status" value="1"/>
</dbReference>
<evidence type="ECO:0000313" key="3">
    <source>
        <dbReference type="Proteomes" id="UP000616114"/>
    </source>
</evidence>
<dbReference type="PANTHER" id="PTHR30136:SF35">
    <property type="entry name" value="HTH-TYPE TRANSCRIPTIONAL REGULATOR RV1719"/>
    <property type="match status" value="1"/>
</dbReference>
<keyword evidence="3" id="KW-1185">Reference proteome</keyword>
<proteinExistence type="predicted"/>
<evidence type="ECO:0000259" key="1">
    <source>
        <dbReference type="PROSITE" id="PS51078"/>
    </source>
</evidence>
<dbReference type="AlphaFoldDB" id="A0A8J2TW88"/>
<dbReference type="InterPro" id="IPR029016">
    <property type="entry name" value="GAF-like_dom_sf"/>
</dbReference>
<dbReference type="EMBL" id="BMFY01000002">
    <property type="protein sequence ID" value="GGA06072.1"/>
    <property type="molecule type" value="Genomic_DNA"/>
</dbReference>
<dbReference type="GO" id="GO:0003677">
    <property type="term" value="F:DNA binding"/>
    <property type="evidence" value="ECO:0007669"/>
    <property type="project" value="TreeGrafter"/>
</dbReference>
<protein>
    <recommendedName>
        <fullName evidence="1">IclR-ED domain-containing protein</fullName>
    </recommendedName>
</protein>
<accession>A0A8J2TW88</accession>
<dbReference type="PANTHER" id="PTHR30136">
    <property type="entry name" value="HELIX-TURN-HELIX TRANSCRIPTIONAL REGULATOR, ICLR FAMILY"/>
    <property type="match status" value="1"/>
</dbReference>
<dbReference type="GO" id="GO:0003700">
    <property type="term" value="F:DNA-binding transcription factor activity"/>
    <property type="evidence" value="ECO:0007669"/>
    <property type="project" value="TreeGrafter"/>
</dbReference>
<evidence type="ECO:0000313" key="2">
    <source>
        <dbReference type="EMBL" id="GGA06072.1"/>
    </source>
</evidence>
<gene>
    <name evidence="2" type="ORF">GCM10011333_06240</name>
</gene>
<name>A0A8J2TW88_9MICO</name>
<dbReference type="InterPro" id="IPR050707">
    <property type="entry name" value="HTH_MetabolicPath_Reg"/>
</dbReference>
<comment type="caution">
    <text evidence="2">The sequence shown here is derived from an EMBL/GenBank/DDBJ whole genome shotgun (WGS) entry which is preliminary data.</text>
</comment>
<feature type="domain" description="IclR-ED" evidence="1">
    <location>
        <begin position="1"/>
        <end position="149"/>
    </location>
</feature>
<dbReference type="RefSeq" id="WP_188549457.1">
    <property type="nucleotide sequence ID" value="NZ_BMFY01000002.1"/>
</dbReference>
<reference evidence="2" key="2">
    <citation type="submission" date="2020-09" db="EMBL/GenBank/DDBJ databases">
        <authorList>
            <person name="Sun Q."/>
            <person name="Zhou Y."/>
        </authorList>
    </citation>
    <scope>NUCLEOTIDE SEQUENCE</scope>
    <source>
        <strain evidence="2">CGMCC 1.12785</strain>
    </source>
</reference>
<dbReference type="InterPro" id="IPR014757">
    <property type="entry name" value="Tscrpt_reg_IclR_C"/>
</dbReference>
<dbReference type="GO" id="GO:0045892">
    <property type="term" value="P:negative regulation of DNA-templated transcription"/>
    <property type="evidence" value="ECO:0007669"/>
    <property type="project" value="TreeGrafter"/>
</dbReference>
<sequence length="149" mass="15977">MAQHPPDLVTLKALESTRSVKASYGWGSLSGALHATAPGKAIAAWLPEESLTHLTGTGELQKYTDATIATVPDLLKHLRLVRRHRIAHDREEFTQGLTSLSATVRDSDGAVIGAYTCCLPTLRADQETVRNITQNLIAGAQEIATALGH</sequence>
<reference evidence="2" key="1">
    <citation type="journal article" date="2014" name="Int. J. Syst. Evol. Microbiol.">
        <title>Complete genome sequence of Corynebacterium casei LMG S-19264T (=DSM 44701T), isolated from a smear-ripened cheese.</title>
        <authorList>
            <consortium name="US DOE Joint Genome Institute (JGI-PGF)"/>
            <person name="Walter F."/>
            <person name="Albersmeier A."/>
            <person name="Kalinowski J."/>
            <person name="Ruckert C."/>
        </authorList>
    </citation>
    <scope>NUCLEOTIDE SEQUENCE</scope>
    <source>
        <strain evidence="2">CGMCC 1.12785</strain>
    </source>
</reference>
<dbReference type="Proteomes" id="UP000616114">
    <property type="component" value="Unassembled WGS sequence"/>
</dbReference>